<dbReference type="InterPro" id="IPR001242">
    <property type="entry name" value="Condensation_dom"/>
</dbReference>
<dbReference type="InterPro" id="IPR000873">
    <property type="entry name" value="AMP-dep_synth/lig_dom"/>
</dbReference>
<dbReference type="KEGG" id="srd:SD10_02320"/>
<dbReference type="InterPro" id="IPR009081">
    <property type="entry name" value="PP-bd_ACP"/>
</dbReference>
<gene>
    <name evidence="5" type="ORF">SD10_02320</name>
</gene>
<dbReference type="PANTHER" id="PTHR45527">
    <property type="entry name" value="NONRIBOSOMAL PEPTIDE SYNTHETASE"/>
    <property type="match status" value="1"/>
</dbReference>
<dbReference type="PANTHER" id="PTHR45527:SF1">
    <property type="entry name" value="FATTY ACID SYNTHASE"/>
    <property type="match status" value="1"/>
</dbReference>
<dbReference type="CDD" id="cd19534">
    <property type="entry name" value="E_NRPS"/>
    <property type="match status" value="1"/>
</dbReference>
<dbReference type="PATRIC" id="fig|1379870.5.peg.519"/>
<dbReference type="GO" id="GO:0003824">
    <property type="term" value="F:catalytic activity"/>
    <property type="evidence" value="ECO:0007669"/>
    <property type="project" value="InterPro"/>
</dbReference>
<dbReference type="InterPro" id="IPR045851">
    <property type="entry name" value="AMP-bd_C_sf"/>
</dbReference>
<dbReference type="InterPro" id="IPR010071">
    <property type="entry name" value="AA_adenyl_dom"/>
</dbReference>
<dbReference type="FunFam" id="1.10.1200.10:FF:000005">
    <property type="entry name" value="Nonribosomal peptide synthetase 1"/>
    <property type="match status" value="1"/>
</dbReference>
<name>A0A0E3ZS15_9BACT</name>
<evidence type="ECO:0000313" key="6">
    <source>
        <dbReference type="Proteomes" id="UP000033054"/>
    </source>
</evidence>
<dbReference type="InterPro" id="IPR020845">
    <property type="entry name" value="AMP-binding_CS"/>
</dbReference>
<dbReference type="Gene3D" id="3.30.559.30">
    <property type="entry name" value="Nonribosomal peptide synthetase, condensation domain"/>
    <property type="match status" value="2"/>
</dbReference>
<dbReference type="Gene3D" id="3.30.559.10">
    <property type="entry name" value="Chloramphenicol acetyltransferase-like domain"/>
    <property type="match status" value="1"/>
</dbReference>
<dbReference type="SUPFAM" id="SSF47336">
    <property type="entry name" value="ACP-like"/>
    <property type="match status" value="1"/>
</dbReference>
<dbReference type="Proteomes" id="UP000033054">
    <property type="component" value="Chromosome"/>
</dbReference>
<dbReference type="Gene3D" id="3.30.300.30">
    <property type="match status" value="1"/>
</dbReference>
<proteinExistence type="predicted"/>
<dbReference type="Pfam" id="PF00550">
    <property type="entry name" value="PP-binding"/>
    <property type="match status" value="1"/>
</dbReference>
<sequence length="1289" mass="145539">MRKFDRAQFTSSNYEPYYDFWRQSLTKSGEAFRFVQRTVVSEERYQKQDCSVFTIDDAGMRLIDRLVGGNDSGLFVLMTTVFSVLLQKYTGQRHVTIHTPLYKRVDGEADAWVQTVPLVMHTEPNITRRQLLQQAKHLVADTYRYQNFPLALLGKDEAQTLGSNVFMSFSNLHDSMDSGSRTYDFHLEINKEQGSITCDVHYNPACYERDFIERIASHVNHTLVEFAELESLVSELTVVPAKEIDRLLNRLNQVPDYPERGRSVARLFEQAYLNNPDAVAIRYQKQTLTYHQLNEATNQLAACIRTEYGIGANQIVGILLPRCTEMIVALLGICKAGAAFLPIDPNYPADRVDYILENASCSLLITDSATQHTYLTTYQGRMLNLDCWERQSATSATILHDPEPTDLAYMIYTSGSTGKPKGVQVEASNFLHYLSWANHYYFNWQSGIHFPLFTSLSFDLTLTCIFTTLLRGDSLVIYPDEMPVADILADIFDPATPINAVKLTPSHISMLGYLALQKTNISHIITGGENLTVVQVDCLKRLNPDVHIYNEYGPTEATVGCMIKKVTDSQCITIGKPISKTQIYILDQDGHLAPLGIKGEIVIGGAGVARGYRGRAELNAQKFISGIRAYPTARLYRTGDIGRWLPNGELDYLGRNDGQVKIRGYRIELSELENCLLGYQSVSEAVVTVLQGNNPADKQLAAYYVATEPLGIEEIKAYMVSRLPAYVIPAYLVQVPAFDLNPNGKIDRLTLPDPRQQRVVELIHPENALEEKIHRVWCRVLGVEAISTVDDFLTIGGDSIRAVQVSALLYQENLHVDIADLLQYPTIKELATRVQPVQTKALQEVTTGDVPLTPIQHTFFKASRKYPNQFNFSLLFTSDDRFDQDLIRAVFQKILMHHDALRMTFDEVDGKIRQVNQDGRQKLYLDVIDLRSATDYRQALKAEAETLQASFSLAHGPLLKLALFRVPAGERLLVLVHHLVMDVVSWRILFEDINTLYQQYKEGTELKLPLKTGSFQEWAQSLAYYADEPAFIQNEAPYWLDVVRQPYDLISPDFNALQTVNSDSRKIAFELDTEQTRHLLADVSKQYHTGLNSVLLTALMQAVKGTFGTENLLIDLEGHGRQPITNVNTTRTVGYFTSTYPVLLSANRAENTLELLLATHQHLAQVPNHGIGFGLLQHLSSFDGIRTAEVKPQICFNYFGQFDQDIARLPIPLADESTGHTQHPDDFRHPYLFYVTAYIESGKLAARIEYSQRQFNTETVQSLADAFEEALIQLVVLTRLTPEPKFLTV</sequence>
<organism evidence="5 6">
    <name type="scientific">Spirosoma radiotolerans</name>
    <dbReference type="NCBI Taxonomy" id="1379870"/>
    <lineage>
        <taxon>Bacteria</taxon>
        <taxon>Pseudomonadati</taxon>
        <taxon>Bacteroidota</taxon>
        <taxon>Cytophagia</taxon>
        <taxon>Cytophagales</taxon>
        <taxon>Cytophagaceae</taxon>
        <taxon>Spirosoma</taxon>
    </lineage>
</organism>
<dbReference type="NCBIfam" id="TIGR01733">
    <property type="entry name" value="AA-adenyl-dom"/>
    <property type="match status" value="1"/>
</dbReference>
<dbReference type="CDD" id="cd05930">
    <property type="entry name" value="A_NRPS"/>
    <property type="match status" value="1"/>
</dbReference>
<dbReference type="Gene3D" id="1.10.1200.10">
    <property type="entry name" value="ACP-like"/>
    <property type="match status" value="1"/>
</dbReference>
<dbReference type="PROSITE" id="PS50075">
    <property type="entry name" value="CARRIER"/>
    <property type="match status" value="1"/>
</dbReference>
<dbReference type="HOGENOM" id="CLU_000022_2_2_10"/>
<dbReference type="Gene3D" id="2.30.38.10">
    <property type="entry name" value="Luciferase, Domain 3"/>
    <property type="match status" value="1"/>
</dbReference>
<evidence type="ECO:0000259" key="4">
    <source>
        <dbReference type="PROSITE" id="PS50075"/>
    </source>
</evidence>
<dbReference type="STRING" id="1379870.SD10_02320"/>
<dbReference type="InterPro" id="IPR036736">
    <property type="entry name" value="ACP-like_sf"/>
</dbReference>
<protein>
    <recommendedName>
        <fullName evidence="4">Carrier domain-containing protein</fullName>
    </recommendedName>
</protein>
<dbReference type="GO" id="GO:0031177">
    <property type="term" value="F:phosphopantetheine binding"/>
    <property type="evidence" value="ECO:0007669"/>
    <property type="project" value="TreeGrafter"/>
</dbReference>
<dbReference type="EMBL" id="CP010429">
    <property type="protein sequence ID" value="AKD53910.1"/>
    <property type="molecule type" value="Genomic_DNA"/>
</dbReference>
<keyword evidence="3" id="KW-0597">Phosphoprotein</keyword>
<feature type="domain" description="Carrier" evidence="4">
    <location>
        <begin position="764"/>
        <end position="838"/>
    </location>
</feature>
<dbReference type="RefSeq" id="WP_046375506.1">
    <property type="nucleotide sequence ID" value="NZ_CP010429.1"/>
</dbReference>
<dbReference type="InterPro" id="IPR023213">
    <property type="entry name" value="CAT-like_dom_sf"/>
</dbReference>
<comment type="cofactor">
    <cofactor evidence="1">
        <name>pantetheine 4'-phosphate</name>
        <dbReference type="ChEBI" id="CHEBI:47942"/>
    </cofactor>
</comment>
<evidence type="ECO:0000313" key="5">
    <source>
        <dbReference type="EMBL" id="AKD53910.1"/>
    </source>
</evidence>
<keyword evidence="2" id="KW-0596">Phosphopantetheine</keyword>
<dbReference type="OrthoDB" id="4317020at2"/>
<dbReference type="PROSITE" id="PS00455">
    <property type="entry name" value="AMP_BINDING"/>
    <property type="match status" value="1"/>
</dbReference>
<dbReference type="SUPFAM" id="SSF52777">
    <property type="entry name" value="CoA-dependent acyltransferases"/>
    <property type="match status" value="3"/>
</dbReference>
<dbReference type="SUPFAM" id="SSF56801">
    <property type="entry name" value="Acetyl-CoA synthetase-like"/>
    <property type="match status" value="1"/>
</dbReference>
<dbReference type="PROSITE" id="PS00012">
    <property type="entry name" value="PHOSPHOPANTETHEINE"/>
    <property type="match status" value="1"/>
</dbReference>
<dbReference type="GO" id="GO:0005737">
    <property type="term" value="C:cytoplasm"/>
    <property type="evidence" value="ECO:0007669"/>
    <property type="project" value="TreeGrafter"/>
</dbReference>
<dbReference type="GO" id="GO:0043041">
    <property type="term" value="P:amino acid activation for nonribosomal peptide biosynthetic process"/>
    <property type="evidence" value="ECO:0007669"/>
    <property type="project" value="TreeGrafter"/>
</dbReference>
<reference evidence="5 6" key="1">
    <citation type="journal article" date="2014" name="Curr. Microbiol.">
        <title>Spirosoma radiotolerans sp. nov., a gamma-radiation-resistant bacterium isolated from gamma ray-irradiated soil.</title>
        <authorList>
            <person name="Lee J.J."/>
            <person name="Srinivasan S."/>
            <person name="Lim S."/>
            <person name="Joe M."/>
            <person name="Im S."/>
            <person name="Bae S.I."/>
            <person name="Park K.R."/>
            <person name="Han J.H."/>
            <person name="Park S.H."/>
            <person name="Joo B.M."/>
            <person name="Park S.J."/>
            <person name="Kim M.K."/>
        </authorList>
    </citation>
    <scope>NUCLEOTIDE SEQUENCE [LARGE SCALE GENOMIC DNA]</scope>
    <source>
        <strain evidence="5 6">DG5A</strain>
    </source>
</reference>
<accession>A0A0E3ZS15</accession>
<dbReference type="FunFam" id="3.40.50.980:FF:000001">
    <property type="entry name" value="Non-ribosomal peptide synthetase"/>
    <property type="match status" value="1"/>
</dbReference>
<dbReference type="Gene3D" id="3.40.50.980">
    <property type="match status" value="2"/>
</dbReference>
<dbReference type="InterPro" id="IPR010060">
    <property type="entry name" value="NRPS_synth"/>
</dbReference>
<dbReference type="GO" id="GO:0044550">
    <property type="term" value="P:secondary metabolite biosynthetic process"/>
    <property type="evidence" value="ECO:0007669"/>
    <property type="project" value="TreeGrafter"/>
</dbReference>
<dbReference type="NCBIfam" id="TIGR01720">
    <property type="entry name" value="NRPS-para261"/>
    <property type="match status" value="1"/>
</dbReference>
<keyword evidence="6" id="KW-1185">Reference proteome</keyword>
<dbReference type="Pfam" id="PF00668">
    <property type="entry name" value="Condensation"/>
    <property type="match status" value="2"/>
</dbReference>
<dbReference type="Pfam" id="PF00501">
    <property type="entry name" value="AMP-binding"/>
    <property type="match status" value="1"/>
</dbReference>
<evidence type="ECO:0000256" key="1">
    <source>
        <dbReference type="ARBA" id="ARBA00001957"/>
    </source>
</evidence>
<evidence type="ECO:0000256" key="2">
    <source>
        <dbReference type="ARBA" id="ARBA00022450"/>
    </source>
</evidence>
<evidence type="ECO:0000256" key="3">
    <source>
        <dbReference type="ARBA" id="ARBA00022553"/>
    </source>
</evidence>
<dbReference type="InterPro" id="IPR006162">
    <property type="entry name" value="Ppantetheine_attach_site"/>
</dbReference>